<protein>
    <recommendedName>
        <fullName evidence="1">RNase H type-1 domain-containing protein</fullName>
    </recommendedName>
</protein>
<proteinExistence type="predicted"/>
<sequence length="61" mass="6725">MAAFICRVIFSRDIEFVEVVAVHKGLQLVMNIGLAPAIIELDSLNVVNLISNKMHSRCEVG</sequence>
<organism evidence="2 3">
    <name type="scientific">Citrus x changshan-huyou</name>
    <dbReference type="NCBI Taxonomy" id="2935761"/>
    <lineage>
        <taxon>Eukaryota</taxon>
        <taxon>Viridiplantae</taxon>
        <taxon>Streptophyta</taxon>
        <taxon>Embryophyta</taxon>
        <taxon>Tracheophyta</taxon>
        <taxon>Spermatophyta</taxon>
        <taxon>Magnoliopsida</taxon>
        <taxon>eudicotyledons</taxon>
        <taxon>Gunneridae</taxon>
        <taxon>Pentapetalae</taxon>
        <taxon>rosids</taxon>
        <taxon>malvids</taxon>
        <taxon>Sapindales</taxon>
        <taxon>Rutaceae</taxon>
        <taxon>Aurantioideae</taxon>
        <taxon>Citrus</taxon>
    </lineage>
</organism>
<name>A0AAP0M8K6_9ROSI</name>
<dbReference type="EMBL" id="JBCGBO010000005">
    <property type="protein sequence ID" value="KAK9199363.1"/>
    <property type="molecule type" value="Genomic_DNA"/>
</dbReference>
<dbReference type="GO" id="GO:0003676">
    <property type="term" value="F:nucleic acid binding"/>
    <property type="evidence" value="ECO:0007669"/>
    <property type="project" value="InterPro"/>
</dbReference>
<gene>
    <name evidence="2" type="ORF">WN944_014554</name>
</gene>
<dbReference type="Proteomes" id="UP001428341">
    <property type="component" value="Unassembled WGS sequence"/>
</dbReference>
<comment type="caution">
    <text evidence="2">The sequence shown here is derived from an EMBL/GenBank/DDBJ whole genome shotgun (WGS) entry which is preliminary data.</text>
</comment>
<dbReference type="InterPro" id="IPR002156">
    <property type="entry name" value="RNaseH_domain"/>
</dbReference>
<evidence type="ECO:0000313" key="3">
    <source>
        <dbReference type="Proteomes" id="UP001428341"/>
    </source>
</evidence>
<dbReference type="Pfam" id="PF13456">
    <property type="entry name" value="RVT_3"/>
    <property type="match status" value="1"/>
</dbReference>
<feature type="domain" description="RNase H type-1" evidence="1">
    <location>
        <begin position="12"/>
        <end position="55"/>
    </location>
</feature>
<evidence type="ECO:0000259" key="1">
    <source>
        <dbReference type="Pfam" id="PF13456"/>
    </source>
</evidence>
<evidence type="ECO:0000313" key="2">
    <source>
        <dbReference type="EMBL" id="KAK9199363.1"/>
    </source>
</evidence>
<keyword evidence="3" id="KW-1185">Reference proteome</keyword>
<reference evidence="2 3" key="1">
    <citation type="submission" date="2024-05" db="EMBL/GenBank/DDBJ databases">
        <title>Haplotype-resolved chromosome-level genome assembly of Huyou (Citrus changshanensis).</title>
        <authorList>
            <person name="Miao C."/>
            <person name="Chen W."/>
            <person name="Wu Y."/>
            <person name="Wang L."/>
            <person name="Zhao S."/>
            <person name="Grierson D."/>
            <person name="Xu C."/>
            <person name="Chen K."/>
        </authorList>
    </citation>
    <scope>NUCLEOTIDE SEQUENCE [LARGE SCALE GENOMIC DNA]</scope>
    <source>
        <strain evidence="2">01-14</strain>
        <tissue evidence="2">Leaf</tissue>
    </source>
</reference>
<dbReference type="AlphaFoldDB" id="A0AAP0M8K6"/>
<dbReference type="GO" id="GO:0004523">
    <property type="term" value="F:RNA-DNA hybrid ribonuclease activity"/>
    <property type="evidence" value="ECO:0007669"/>
    <property type="project" value="InterPro"/>
</dbReference>
<accession>A0AAP0M8K6</accession>